<proteinExistence type="predicted"/>
<keyword evidence="2" id="KW-1185">Reference proteome</keyword>
<sequence length="104" mass="11786">MPNETENQSLTVLSQILKHHRLLIYKATLSNGSKLAIKELFGRLWFGGNSKLKQSLTYVSSHGSLNNLWLHEKLDGATQFDWPTQLKITKGAKGKRPLEIMKPN</sequence>
<comment type="caution">
    <text evidence="1">The sequence shown here is derived from an EMBL/GenBank/DDBJ whole genome shotgun (WGS) entry which is preliminary data.</text>
</comment>
<accession>A0A7J6HVS4</accession>
<evidence type="ECO:0000313" key="2">
    <source>
        <dbReference type="Proteomes" id="UP000583929"/>
    </source>
</evidence>
<name>A0A7J6HVS4_CANSA</name>
<dbReference type="Proteomes" id="UP000583929">
    <property type="component" value="Unassembled WGS sequence"/>
</dbReference>
<reference evidence="1 2" key="1">
    <citation type="journal article" date="2020" name="bioRxiv">
        <title>Sequence and annotation of 42 cannabis genomes reveals extensive copy number variation in cannabinoid synthesis and pathogen resistance genes.</title>
        <authorList>
            <person name="Mckernan K.J."/>
            <person name="Helbert Y."/>
            <person name="Kane L.T."/>
            <person name="Ebling H."/>
            <person name="Zhang L."/>
            <person name="Liu B."/>
            <person name="Eaton Z."/>
            <person name="Mclaughlin S."/>
            <person name="Kingan S."/>
            <person name="Baybayan P."/>
            <person name="Concepcion G."/>
            <person name="Jordan M."/>
            <person name="Riva A."/>
            <person name="Barbazuk W."/>
            <person name="Harkins T."/>
        </authorList>
    </citation>
    <scope>NUCLEOTIDE SEQUENCE [LARGE SCALE GENOMIC DNA]</scope>
    <source>
        <strain evidence="2">cv. Jamaican Lion 4</strain>
        <tissue evidence="1">Leaf</tissue>
    </source>
</reference>
<organism evidence="1 2">
    <name type="scientific">Cannabis sativa</name>
    <name type="common">Hemp</name>
    <name type="synonym">Marijuana</name>
    <dbReference type="NCBI Taxonomy" id="3483"/>
    <lineage>
        <taxon>Eukaryota</taxon>
        <taxon>Viridiplantae</taxon>
        <taxon>Streptophyta</taxon>
        <taxon>Embryophyta</taxon>
        <taxon>Tracheophyta</taxon>
        <taxon>Spermatophyta</taxon>
        <taxon>Magnoliopsida</taxon>
        <taxon>eudicotyledons</taxon>
        <taxon>Gunneridae</taxon>
        <taxon>Pentapetalae</taxon>
        <taxon>rosids</taxon>
        <taxon>fabids</taxon>
        <taxon>Rosales</taxon>
        <taxon>Cannabaceae</taxon>
        <taxon>Cannabis</taxon>
    </lineage>
</organism>
<dbReference type="EMBL" id="JAATIQ010000021">
    <property type="protein sequence ID" value="KAF4399424.1"/>
    <property type="molecule type" value="Genomic_DNA"/>
</dbReference>
<evidence type="ECO:0000313" key="1">
    <source>
        <dbReference type="EMBL" id="KAF4399424.1"/>
    </source>
</evidence>
<gene>
    <name evidence="1" type="ORF">G4B88_022507</name>
</gene>
<dbReference type="AlphaFoldDB" id="A0A7J6HVS4"/>
<protein>
    <submittedName>
        <fullName evidence="1">Uncharacterized protein</fullName>
    </submittedName>
</protein>